<feature type="region of interest" description="Disordered" evidence="1">
    <location>
        <begin position="76"/>
        <end position="109"/>
    </location>
</feature>
<organism evidence="2 3">
    <name type="scientific">Rhypophila decipiens</name>
    <dbReference type="NCBI Taxonomy" id="261697"/>
    <lineage>
        <taxon>Eukaryota</taxon>
        <taxon>Fungi</taxon>
        <taxon>Dikarya</taxon>
        <taxon>Ascomycota</taxon>
        <taxon>Pezizomycotina</taxon>
        <taxon>Sordariomycetes</taxon>
        <taxon>Sordariomycetidae</taxon>
        <taxon>Sordariales</taxon>
        <taxon>Naviculisporaceae</taxon>
        <taxon>Rhypophila</taxon>
    </lineage>
</organism>
<protein>
    <recommendedName>
        <fullName evidence="4">4'-phosphopantetheinyl transferase domain-containing protein</fullName>
    </recommendedName>
</protein>
<evidence type="ECO:0008006" key="4">
    <source>
        <dbReference type="Google" id="ProtNLM"/>
    </source>
</evidence>
<feature type="compositionally biased region" description="Polar residues" evidence="1">
    <location>
        <begin position="198"/>
        <end position="228"/>
    </location>
</feature>
<dbReference type="GO" id="GO:0008897">
    <property type="term" value="F:holo-[acyl-carrier-protein] synthase activity"/>
    <property type="evidence" value="ECO:0007669"/>
    <property type="project" value="InterPro"/>
</dbReference>
<evidence type="ECO:0000313" key="2">
    <source>
        <dbReference type="EMBL" id="KAK4218530.1"/>
    </source>
</evidence>
<reference evidence="2" key="1">
    <citation type="journal article" date="2023" name="Mol. Phylogenet. Evol.">
        <title>Genome-scale phylogeny and comparative genomics of the fungal order Sordariales.</title>
        <authorList>
            <person name="Hensen N."/>
            <person name="Bonometti L."/>
            <person name="Westerberg I."/>
            <person name="Brannstrom I.O."/>
            <person name="Guillou S."/>
            <person name="Cros-Aarteil S."/>
            <person name="Calhoun S."/>
            <person name="Haridas S."/>
            <person name="Kuo A."/>
            <person name="Mondo S."/>
            <person name="Pangilinan J."/>
            <person name="Riley R."/>
            <person name="LaButti K."/>
            <person name="Andreopoulos B."/>
            <person name="Lipzen A."/>
            <person name="Chen C."/>
            <person name="Yan M."/>
            <person name="Daum C."/>
            <person name="Ng V."/>
            <person name="Clum A."/>
            <person name="Steindorff A."/>
            <person name="Ohm R.A."/>
            <person name="Martin F."/>
            <person name="Silar P."/>
            <person name="Natvig D.O."/>
            <person name="Lalanne C."/>
            <person name="Gautier V."/>
            <person name="Ament-Velasquez S.L."/>
            <person name="Kruys A."/>
            <person name="Hutchinson M.I."/>
            <person name="Powell A.J."/>
            <person name="Barry K."/>
            <person name="Miller A.N."/>
            <person name="Grigoriev I.V."/>
            <person name="Debuchy R."/>
            <person name="Gladieux P."/>
            <person name="Hiltunen Thoren M."/>
            <person name="Johannesson H."/>
        </authorList>
    </citation>
    <scope>NUCLEOTIDE SEQUENCE</scope>
    <source>
        <strain evidence="2">PSN293</strain>
    </source>
</reference>
<proteinExistence type="predicted"/>
<name>A0AAN7BEU4_9PEZI</name>
<dbReference type="AlphaFoldDB" id="A0AAN7BEU4"/>
<dbReference type="SUPFAM" id="SSF56214">
    <property type="entry name" value="4'-phosphopantetheinyl transferase"/>
    <property type="match status" value="1"/>
</dbReference>
<dbReference type="EMBL" id="MU858052">
    <property type="protein sequence ID" value="KAK4218530.1"/>
    <property type="molecule type" value="Genomic_DNA"/>
</dbReference>
<reference evidence="2" key="2">
    <citation type="submission" date="2023-05" db="EMBL/GenBank/DDBJ databases">
        <authorList>
            <consortium name="Lawrence Berkeley National Laboratory"/>
            <person name="Steindorff A."/>
            <person name="Hensen N."/>
            <person name="Bonometti L."/>
            <person name="Westerberg I."/>
            <person name="Brannstrom I.O."/>
            <person name="Guillou S."/>
            <person name="Cros-Aarteil S."/>
            <person name="Calhoun S."/>
            <person name="Haridas S."/>
            <person name="Kuo A."/>
            <person name="Mondo S."/>
            <person name="Pangilinan J."/>
            <person name="Riley R."/>
            <person name="Labutti K."/>
            <person name="Andreopoulos B."/>
            <person name="Lipzen A."/>
            <person name="Chen C."/>
            <person name="Yanf M."/>
            <person name="Daum C."/>
            <person name="Ng V."/>
            <person name="Clum A."/>
            <person name="Ohm R."/>
            <person name="Martin F."/>
            <person name="Silar P."/>
            <person name="Natvig D."/>
            <person name="Lalanne C."/>
            <person name="Gautier V."/>
            <person name="Ament-Velasquez S.L."/>
            <person name="Kruys A."/>
            <person name="Hutchinson M.I."/>
            <person name="Powell A.J."/>
            <person name="Barry K."/>
            <person name="Miller A.N."/>
            <person name="Grigoriev I.V."/>
            <person name="Debuchy R."/>
            <person name="Gladieux P."/>
            <person name="Thoren M.H."/>
            <person name="Johannesson H."/>
        </authorList>
    </citation>
    <scope>NUCLEOTIDE SEQUENCE</scope>
    <source>
        <strain evidence="2">PSN293</strain>
    </source>
</reference>
<evidence type="ECO:0000313" key="3">
    <source>
        <dbReference type="Proteomes" id="UP001301769"/>
    </source>
</evidence>
<feature type="compositionally biased region" description="Basic and acidic residues" evidence="1">
    <location>
        <begin position="160"/>
        <end position="189"/>
    </location>
</feature>
<dbReference type="Proteomes" id="UP001301769">
    <property type="component" value="Unassembled WGS sequence"/>
</dbReference>
<dbReference type="GO" id="GO:0000287">
    <property type="term" value="F:magnesium ion binding"/>
    <property type="evidence" value="ECO:0007669"/>
    <property type="project" value="InterPro"/>
</dbReference>
<dbReference type="InterPro" id="IPR037143">
    <property type="entry name" value="4-PPantetheinyl_Trfase_dom_sf"/>
</dbReference>
<sequence>MAIKNVFQRGLRGLERSPRLMVGNDICHIPRIARIMGDSPEKAARFVRRVLTEEEISHPGLRRCIVDLLNTSPLPSSSPLKTGIGSGEDGKPGGKSNGKPTGASDPDAWKKDSRAAAVFMAGRWAAKEAIIKAHPFRRLTFHDIMIYSSTFNLDYLEKRERKKEKRDERKRDEMKRDERRKEKREEKKRAASMAIRNTAPSTEDTSEPENPSQPDTVSQTTTKANSAEVQKPTVGEDEPLDDKSGYIDRNNGSGMPVAIVRGLRGTEQADERVSVSISHDGDYASAVCIATMDIHPRTLSVPD</sequence>
<dbReference type="Gene3D" id="3.90.470.20">
    <property type="entry name" value="4'-phosphopantetheinyl transferase domain"/>
    <property type="match status" value="2"/>
</dbReference>
<keyword evidence="3" id="KW-1185">Reference proteome</keyword>
<accession>A0AAN7BEU4</accession>
<feature type="region of interest" description="Disordered" evidence="1">
    <location>
        <begin position="160"/>
        <end position="254"/>
    </location>
</feature>
<evidence type="ECO:0000256" key="1">
    <source>
        <dbReference type="SAM" id="MobiDB-lite"/>
    </source>
</evidence>
<gene>
    <name evidence="2" type="ORF">QBC37DRAFT_368771</name>
</gene>
<comment type="caution">
    <text evidence="2">The sequence shown here is derived from an EMBL/GenBank/DDBJ whole genome shotgun (WGS) entry which is preliminary data.</text>
</comment>